<dbReference type="PANTHER" id="PTHR22946">
    <property type="entry name" value="DIENELACTONE HYDROLASE DOMAIN-CONTAINING PROTEIN-RELATED"/>
    <property type="match status" value="1"/>
</dbReference>
<reference evidence="3 5" key="1">
    <citation type="submission" date="2018-06" db="EMBL/GenBank/DDBJ databases">
        <title>Comparative genomics of rhizobia nodulating Arachis hypogaea in China.</title>
        <authorList>
            <person name="Li Y."/>
        </authorList>
    </citation>
    <scope>NUCLEOTIDE SEQUENCE [LARGE SCALE GENOMIC DNA]</scope>
    <source>
        <strain evidence="3 5">CCBAU 51670</strain>
    </source>
</reference>
<dbReference type="EMBL" id="RDQZ01000028">
    <property type="protein sequence ID" value="RXH08916.1"/>
    <property type="molecule type" value="Genomic_DNA"/>
</dbReference>
<evidence type="ECO:0000256" key="1">
    <source>
        <dbReference type="SAM" id="SignalP"/>
    </source>
</evidence>
<feature type="signal peptide" evidence="1">
    <location>
        <begin position="1"/>
        <end position="23"/>
    </location>
</feature>
<dbReference type="RefSeq" id="WP_128949475.1">
    <property type="nucleotide sequence ID" value="NZ_CP030053.1"/>
</dbReference>
<evidence type="ECO:0000313" key="6">
    <source>
        <dbReference type="Proteomes" id="UP000290401"/>
    </source>
</evidence>
<evidence type="ECO:0000259" key="2">
    <source>
        <dbReference type="Pfam" id="PF02129"/>
    </source>
</evidence>
<gene>
    <name evidence="4" type="ORF">EAS56_27555</name>
    <name evidence="3" type="ORF">XH91_04555</name>
</gene>
<dbReference type="Proteomes" id="UP000290401">
    <property type="component" value="Unassembled WGS sequence"/>
</dbReference>
<dbReference type="AlphaFoldDB" id="A0AAE5WX40"/>
<proteinExistence type="predicted"/>
<dbReference type="SUPFAM" id="SSF53474">
    <property type="entry name" value="alpha/beta-Hydrolases"/>
    <property type="match status" value="1"/>
</dbReference>
<evidence type="ECO:0000313" key="3">
    <source>
        <dbReference type="EMBL" id="QAU44691.1"/>
    </source>
</evidence>
<keyword evidence="6" id="KW-1185">Reference proteome</keyword>
<dbReference type="KEGG" id="bgz:XH91_04555"/>
<feature type="domain" description="Xaa-Pro dipeptidyl-peptidase-like" evidence="2">
    <location>
        <begin position="43"/>
        <end position="193"/>
    </location>
</feature>
<keyword evidence="1" id="KW-0732">Signal</keyword>
<evidence type="ECO:0000313" key="5">
    <source>
        <dbReference type="Proteomes" id="UP000288972"/>
    </source>
</evidence>
<dbReference type="Pfam" id="PF02129">
    <property type="entry name" value="Peptidase_S15"/>
    <property type="match status" value="1"/>
</dbReference>
<dbReference type="EMBL" id="CP030053">
    <property type="protein sequence ID" value="QAU44691.1"/>
    <property type="molecule type" value="Genomic_DNA"/>
</dbReference>
<protein>
    <submittedName>
        <fullName evidence="3">Dienelactone hydrolase</fullName>
    </submittedName>
</protein>
<dbReference type="Proteomes" id="UP000288972">
    <property type="component" value="Chromosome"/>
</dbReference>
<evidence type="ECO:0000313" key="4">
    <source>
        <dbReference type="EMBL" id="RXH08916.1"/>
    </source>
</evidence>
<feature type="chain" id="PRO_5042010989" evidence="1">
    <location>
        <begin position="24"/>
        <end position="380"/>
    </location>
</feature>
<name>A0AAE5WX40_9BRAD</name>
<sequence length="380" mass="39807">MGRPFRAIALLALLALLASPAEADSVLPGFVHENLMLPVALADGSRVRLEAMVIRPDRSGRFPLALLVHGTVRATGQMLRSAMAQQSPTDLINAAIAFAQHGYAAVSIMRRGFGRSEGQFAETLSGTCNNRDYLAVGQIAAEDVTGAVATLRGEVWADPDRVLLVGHSTGGFAVTAAAATNPAGVVGILNFAGGHGSAGPDLVCSPNNIVEDAGIFGRSAKVPALWINSENDHYIPAALGRRMFEAYVASGAPGQLKVLPPFGVDGHPMVVMGPAELWWPSVETFLNGLHLPTSMVAEVAPMAPIPAPTPLNAACSSYFEYYVGARTEVKAFAWNREGHCSSVTSAQRTTEGAKAEAMRLCVAAWKDCSLYAVGQALASG</sequence>
<organism evidence="3 5">
    <name type="scientific">Bradyrhizobium guangzhouense</name>
    <dbReference type="NCBI Taxonomy" id="1325095"/>
    <lineage>
        <taxon>Bacteria</taxon>
        <taxon>Pseudomonadati</taxon>
        <taxon>Pseudomonadota</taxon>
        <taxon>Alphaproteobacteria</taxon>
        <taxon>Hyphomicrobiales</taxon>
        <taxon>Nitrobacteraceae</taxon>
        <taxon>Bradyrhizobium</taxon>
    </lineage>
</organism>
<accession>A0AAE5WX40</accession>
<dbReference type="InterPro" id="IPR050261">
    <property type="entry name" value="FrsA_esterase"/>
</dbReference>
<keyword evidence="3" id="KW-0378">Hydrolase</keyword>
<reference evidence="4 6" key="2">
    <citation type="submission" date="2018-10" db="EMBL/GenBank/DDBJ databases">
        <title>Bradyrhizobium sp. nov., effective nodules isolated from peanut in China.</title>
        <authorList>
            <person name="Li Y."/>
        </authorList>
    </citation>
    <scope>NUCLEOTIDE SEQUENCE [LARGE SCALE GENOMIC DNA]</scope>
    <source>
        <strain evidence="4 6">CCBAU 53426</strain>
    </source>
</reference>
<dbReference type="InterPro" id="IPR029058">
    <property type="entry name" value="AB_hydrolase_fold"/>
</dbReference>
<dbReference type="GO" id="GO:0016787">
    <property type="term" value="F:hydrolase activity"/>
    <property type="evidence" value="ECO:0007669"/>
    <property type="project" value="UniProtKB-KW"/>
</dbReference>
<dbReference type="InterPro" id="IPR000383">
    <property type="entry name" value="Xaa-Pro-like_dom"/>
</dbReference>
<dbReference type="Gene3D" id="3.40.50.1820">
    <property type="entry name" value="alpha/beta hydrolase"/>
    <property type="match status" value="1"/>
</dbReference>